<proteinExistence type="predicted"/>
<name>A0A5Q4VDT9_9BACT</name>
<dbReference type="InterPro" id="IPR010144">
    <property type="entry name" value="CRISPR-assoc_prot_Csd1-typ"/>
</dbReference>
<reference evidence="1 2" key="1">
    <citation type="submission" date="2019-06" db="EMBL/GenBank/DDBJ databases">
        <title>Desulfobotulus mexicanus sp. nov., a novel sulfate-reducing bacterium isolated from the sediment of an alkaline crater lake in Mexico.</title>
        <authorList>
            <person name="Hirschler-Rea A."/>
        </authorList>
    </citation>
    <scope>NUCLEOTIDE SEQUENCE [LARGE SCALE GENOMIC DNA]</scope>
    <source>
        <strain evidence="1 2">PAR22N</strain>
    </source>
</reference>
<gene>
    <name evidence="1" type="primary">cas8c</name>
    <name evidence="1" type="ORF">FIM25_06870</name>
</gene>
<protein>
    <submittedName>
        <fullName evidence="1">Type I-C CRISPR-associated protein Cas8c/Csd1</fullName>
    </submittedName>
</protein>
<organism evidence="1 2">
    <name type="scientific">Desulfobotulus mexicanus</name>
    <dbReference type="NCBI Taxonomy" id="2586642"/>
    <lineage>
        <taxon>Bacteria</taxon>
        <taxon>Pseudomonadati</taxon>
        <taxon>Thermodesulfobacteriota</taxon>
        <taxon>Desulfobacteria</taxon>
        <taxon>Desulfobacterales</taxon>
        <taxon>Desulfobacteraceae</taxon>
        <taxon>Desulfobotulus</taxon>
    </lineage>
</organism>
<dbReference type="EMBL" id="VDMB01000006">
    <property type="protein sequence ID" value="TYT75108.1"/>
    <property type="molecule type" value="Genomic_DNA"/>
</dbReference>
<dbReference type="OrthoDB" id="9778918at2"/>
<dbReference type="RefSeq" id="WP_139447642.1">
    <property type="nucleotide sequence ID" value="NZ_VDMB01000006.1"/>
</dbReference>
<sequence length="583" mass="65453">MILQSLTAFYDRMVQEPESHIPLPGFSNQGIHFCLTLSKEGQLTGDPIDLRVDGKPRQLIVPQAVKRSSGVAANFCWDNTTYVLGADEKNKPEQAKARFEAFKTLFHLVTDKNEDTGVKALSLFLETWNPEAANSLRFWDEMTGSNLVFRLEGDNLFLHQRPAIIKAWKKYLEQDNDTKSGHCLVSGEIEPISRLHPAIKGIPGAQTSGAALVSFNLPSFTSFGKEQNLNAPIGNTATFAYTTALNYLLDRSNRRKIQIGDATTIFWAEKTSPVEDLFSFMVDPDLIHDEGYQSQSTEQDKKELEQKLHAVLKATASGHRPKELDQEDNLFFILGLSPNAARISVRFFHVATVRQLTDTIGLHYRQMEIVKQYDNEPDFISPRRILKALAVREDTKNLSPILSGQLMQAIFTGNSYPRSLLAAVMGRIRAEGKIDRIRSGLIKAILMRNQKMEIPIMLDPENTQTGYVLGRLFAILEKLQEEAVPGTNATIRDKFFSSASATPQRTFHVLLKNAQNHLSKLRKDPSSTGLSITRDKMITDIVAMLDTYPAILSIEDQGLFTLGYYHQKKAFFTKKSTPETVEA</sequence>
<keyword evidence="2" id="KW-1185">Reference proteome</keyword>
<dbReference type="NCBIfam" id="TIGR01863">
    <property type="entry name" value="cas_Csd1"/>
    <property type="match status" value="1"/>
</dbReference>
<accession>A0A5Q4VDT9</accession>
<evidence type="ECO:0000313" key="2">
    <source>
        <dbReference type="Proteomes" id="UP000321899"/>
    </source>
</evidence>
<dbReference type="Proteomes" id="UP000321899">
    <property type="component" value="Unassembled WGS sequence"/>
</dbReference>
<comment type="caution">
    <text evidence="1">The sequence shown here is derived from an EMBL/GenBank/DDBJ whole genome shotgun (WGS) entry which is preliminary data.</text>
</comment>
<dbReference type="Pfam" id="PF09709">
    <property type="entry name" value="Cas_Csd1"/>
    <property type="match status" value="1"/>
</dbReference>
<evidence type="ECO:0000313" key="1">
    <source>
        <dbReference type="EMBL" id="TYT75108.1"/>
    </source>
</evidence>
<dbReference type="CDD" id="cd09757">
    <property type="entry name" value="Cas8c_I-C"/>
    <property type="match status" value="1"/>
</dbReference>
<dbReference type="AlphaFoldDB" id="A0A5Q4VDT9"/>